<sequence length="113" mass="11744">MTDTMTGGVVTSSRAASRSPTVRQPSTSPQTTAAAAQLPVTSPQETPAAQLPTANQLAATTVLRPDLSQQSVALASQASTPQPSNTGQQPISRVGRNSFEQIKMMLVQVAQNL</sequence>
<gene>
    <name evidence="2" type="ORF">PHYPSEUDO_004525</name>
</gene>
<dbReference type="EMBL" id="JAGDFM010000002">
    <property type="protein sequence ID" value="KAG7393762.1"/>
    <property type="molecule type" value="Genomic_DNA"/>
</dbReference>
<feature type="compositionally biased region" description="Polar residues" evidence="1">
    <location>
        <begin position="80"/>
        <end position="91"/>
    </location>
</feature>
<feature type="region of interest" description="Disordered" evidence="1">
    <location>
        <begin position="70"/>
        <end position="96"/>
    </location>
</feature>
<accession>A0A8T1WI17</accession>
<feature type="compositionally biased region" description="Polar residues" evidence="1">
    <location>
        <begin position="1"/>
        <end position="23"/>
    </location>
</feature>
<dbReference type="AlphaFoldDB" id="A0A8T1WI17"/>
<name>A0A8T1WI17_9STRA</name>
<feature type="compositionally biased region" description="Low complexity" evidence="1">
    <location>
        <begin position="24"/>
        <end position="37"/>
    </location>
</feature>
<organism evidence="2 3">
    <name type="scientific">Phytophthora pseudosyringae</name>
    <dbReference type="NCBI Taxonomy" id="221518"/>
    <lineage>
        <taxon>Eukaryota</taxon>
        <taxon>Sar</taxon>
        <taxon>Stramenopiles</taxon>
        <taxon>Oomycota</taxon>
        <taxon>Peronosporomycetes</taxon>
        <taxon>Peronosporales</taxon>
        <taxon>Peronosporaceae</taxon>
        <taxon>Phytophthora</taxon>
    </lineage>
</organism>
<evidence type="ECO:0000313" key="3">
    <source>
        <dbReference type="Proteomes" id="UP000694044"/>
    </source>
</evidence>
<feature type="region of interest" description="Disordered" evidence="1">
    <location>
        <begin position="1"/>
        <end position="48"/>
    </location>
</feature>
<reference evidence="2" key="1">
    <citation type="submission" date="2021-02" db="EMBL/GenBank/DDBJ databases">
        <authorList>
            <person name="Palmer J.M."/>
        </authorList>
    </citation>
    <scope>NUCLEOTIDE SEQUENCE</scope>
    <source>
        <strain evidence="2">SCRP734</strain>
    </source>
</reference>
<feature type="compositionally biased region" description="Low complexity" evidence="1">
    <location>
        <begin position="70"/>
        <end position="79"/>
    </location>
</feature>
<protein>
    <submittedName>
        <fullName evidence="2">Uncharacterized protein</fullName>
    </submittedName>
</protein>
<comment type="caution">
    <text evidence="2">The sequence shown here is derived from an EMBL/GenBank/DDBJ whole genome shotgun (WGS) entry which is preliminary data.</text>
</comment>
<dbReference type="Proteomes" id="UP000694044">
    <property type="component" value="Unassembled WGS sequence"/>
</dbReference>
<evidence type="ECO:0000256" key="1">
    <source>
        <dbReference type="SAM" id="MobiDB-lite"/>
    </source>
</evidence>
<feature type="compositionally biased region" description="Polar residues" evidence="1">
    <location>
        <begin position="39"/>
        <end position="48"/>
    </location>
</feature>
<evidence type="ECO:0000313" key="2">
    <source>
        <dbReference type="EMBL" id="KAG7393762.1"/>
    </source>
</evidence>
<proteinExistence type="predicted"/>
<keyword evidence="3" id="KW-1185">Reference proteome</keyword>